<dbReference type="InterPro" id="IPR009057">
    <property type="entry name" value="Homeodomain-like_sf"/>
</dbReference>
<accession>A0ABZ2FIJ3</accession>
<sequence length="196" mass="21745">MPRTPAPRGRPSIITHGEIEDAAFRLFAQQGFEATTLDAISAEAGVARRTLARYYPSKNDIPWGQFDQTLGDFRAILESLPSSLPLWRRVHQGALAFNTYPDEVLPAHRQRLELILRTPALQAHSALRYAEWRQVIADHVATDRGVDPTALEPLLIGRVSLALAVTAYDQWLDHPDSDLLALLDASLVALRAHLDG</sequence>
<dbReference type="PANTHER" id="PTHR30055">
    <property type="entry name" value="HTH-TYPE TRANSCRIPTIONAL REGULATOR RUTR"/>
    <property type="match status" value="1"/>
</dbReference>
<dbReference type="RefSeq" id="WP_338538814.1">
    <property type="nucleotide sequence ID" value="NZ_CP104874.1"/>
</dbReference>
<feature type="domain" description="HTH tetR-type" evidence="5">
    <location>
        <begin position="13"/>
        <end position="73"/>
    </location>
</feature>
<dbReference type="PROSITE" id="PS50977">
    <property type="entry name" value="HTH_TETR_2"/>
    <property type="match status" value="1"/>
</dbReference>
<gene>
    <name evidence="6" type="primary">mftR</name>
    <name evidence="6" type="ORF">N5P18_04440</name>
</gene>
<protein>
    <submittedName>
        <fullName evidence="6">Mycofactocin system transcriptional regulator</fullName>
    </submittedName>
</protein>
<name>A0ABZ2FIJ3_9MICO</name>
<dbReference type="Pfam" id="PF17754">
    <property type="entry name" value="TetR_C_14"/>
    <property type="match status" value="1"/>
</dbReference>
<evidence type="ECO:0000256" key="3">
    <source>
        <dbReference type="ARBA" id="ARBA00023163"/>
    </source>
</evidence>
<evidence type="ECO:0000259" key="5">
    <source>
        <dbReference type="PROSITE" id="PS50977"/>
    </source>
</evidence>
<dbReference type="InterPro" id="IPR041347">
    <property type="entry name" value="MftR_C"/>
</dbReference>
<dbReference type="Gene3D" id="1.10.357.10">
    <property type="entry name" value="Tetracycline Repressor, domain 2"/>
    <property type="match status" value="1"/>
</dbReference>
<proteinExistence type="predicted"/>
<evidence type="ECO:0000313" key="7">
    <source>
        <dbReference type="Proteomes" id="UP001381003"/>
    </source>
</evidence>
<evidence type="ECO:0000256" key="4">
    <source>
        <dbReference type="PROSITE-ProRule" id="PRU00335"/>
    </source>
</evidence>
<keyword evidence="7" id="KW-1185">Reference proteome</keyword>
<dbReference type="NCBIfam" id="TIGR03968">
    <property type="entry name" value="mycofact_TetR"/>
    <property type="match status" value="1"/>
</dbReference>
<evidence type="ECO:0000313" key="6">
    <source>
        <dbReference type="EMBL" id="WWF06124.1"/>
    </source>
</evidence>
<dbReference type="PANTHER" id="PTHR30055:SF234">
    <property type="entry name" value="HTH-TYPE TRANSCRIPTIONAL REGULATOR BETI"/>
    <property type="match status" value="1"/>
</dbReference>
<dbReference type="Gene3D" id="1.10.10.60">
    <property type="entry name" value="Homeodomain-like"/>
    <property type="match status" value="1"/>
</dbReference>
<dbReference type="PRINTS" id="PR00455">
    <property type="entry name" value="HTHTETR"/>
</dbReference>
<keyword evidence="3" id="KW-0804">Transcription</keyword>
<reference evidence="6 7" key="1">
    <citation type="submission" date="2022-09" db="EMBL/GenBank/DDBJ databases">
        <title>Complete genome sequence of Janibacter terrae strain COS04-44, PCL-degrading bacteria isolated from oil spilled coast.</title>
        <authorList>
            <person name="Park H."/>
            <person name="Kim J.Y."/>
            <person name="An S.H."/>
            <person name="Lee C.M."/>
            <person name="Weon H.-Y."/>
        </authorList>
    </citation>
    <scope>NUCLEOTIDE SEQUENCE [LARGE SCALE GENOMIC DNA]</scope>
    <source>
        <strain evidence="6 7">COS04-44</strain>
    </source>
</reference>
<dbReference type="SUPFAM" id="SSF46689">
    <property type="entry name" value="Homeodomain-like"/>
    <property type="match status" value="1"/>
</dbReference>
<dbReference type="InterPro" id="IPR050109">
    <property type="entry name" value="HTH-type_TetR-like_transc_reg"/>
</dbReference>
<evidence type="ECO:0000256" key="2">
    <source>
        <dbReference type="ARBA" id="ARBA00023125"/>
    </source>
</evidence>
<organism evidence="6 7">
    <name type="scientific">Janibacter terrae</name>
    <dbReference type="NCBI Taxonomy" id="103817"/>
    <lineage>
        <taxon>Bacteria</taxon>
        <taxon>Bacillati</taxon>
        <taxon>Actinomycetota</taxon>
        <taxon>Actinomycetes</taxon>
        <taxon>Micrococcales</taxon>
        <taxon>Intrasporangiaceae</taxon>
        <taxon>Janibacter</taxon>
    </lineage>
</organism>
<keyword evidence="1" id="KW-0805">Transcription regulation</keyword>
<dbReference type="InterPro" id="IPR001647">
    <property type="entry name" value="HTH_TetR"/>
</dbReference>
<keyword evidence="2 4" id="KW-0238">DNA-binding</keyword>
<feature type="DNA-binding region" description="H-T-H motif" evidence="4">
    <location>
        <begin position="36"/>
        <end position="55"/>
    </location>
</feature>
<dbReference type="Pfam" id="PF00440">
    <property type="entry name" value="TetR_N"/>
    <property type="match status" value="1"/>
</dbReference>
<dbReference type="InterPro" id="IPR023851">
    <property type="entry name" value="Tscrpt_reg_TetR-type"/>
</dbReference>
<dbReference type="Proteomes" id="UP001381003">
    <property type="component" value="Chromosome"/>
</dbReference>
<evidence type="ECO:0000256" key="1">
    <source>
        <dbReference type="ARBA" id="ARBA00023015"/>
    </source>
</evidence>
<dbReference type="EMBL" id="CP104874">
    <property type="protein sequence ID" value="WWF06124.1"/>
    <property type="molecule type" value="Genomic_DNA"/>
</dbReference>